<reference evidence="2 3" key="1">
    <citation type="journal article" date="2019" name="Int. J. Syst. Evol. Microbiol.">
        <title>The Global Catalogue of Microorganisms (GCM) 10K type strain sequencing project: providing services to taxonomists for standard genome sequencing and annotation.</title>
        <authorList>
            <consortium name="The Broad Institute Genomics Platform"/>
            <consortium name="The Broad Institute Genome Sequencing Center for Infectious Disease"/>
            <person name="Wu L."/>
            <person name="Ma J."/>
        </authorList>
    </citation>
    <scope>NUCLEOTIDE SEQUENCE [LARGE SCALE GENOMIC DNA]</scope>
    <source>
        <strain evidence="2 3">JCM 15089</strain>
    </source>
</reference>
<dbReference type="EMBL" id="BAAADD010000005">
    <property type="protein sequence ID" value="GAA0570734.1"/>
    <property type="molecule type" value="Genomic_DNA"/>
</dbReference>
<accession>A0ABN1EP72</accession>
<keyword evidence="3" id="KW-1185">Reference proteome</keyword>
<gene>
    <name evidence="2" type="ORF">GCM10008942_19330</name>
</gene>
<evidence type="ECO:0000256" key="1">
    <source>
        <dbReference type="SAM" id="MobiDB-lite"/>
    </source>
</evidence>
<organism evidence="2 3">
    <name type="scientific">Rhizomicrobium electricum</name>
    <dbReference type="NCBI Taxonomy" id="480070"/>
    <lineage>
        <taxon>Bacteria</taxon>
        <taxon>Pseudomonadati</taxon>
        <taxon>Pseudomonadota</taxon>
        <taxon>Alphaproteobacteria</taxon>
        <taxon>Micropepsales</taxon>
        <taxon>Micropepsaceae</taxon>
        <taxon>Rhizomicrobium</taxon>
    </lineage>
</organism>
<sequence>MLSVAPTAFAFDEQRLARAFAATFARRQTQLTTKIPDALTLAFAQDPAKRLWGAFAADLIEAPRELGQVTAEISDFLMAAARAARGGSGRPNHKVTTRIKTDRRLPR</sequence>
<feature type="region of interest" description="Disordered" evidence="1">
    <location>
        <begin position="84"/>
        <end position="107"/>
    </location>
</feature>
<dbReference type="Proteomes" id="UP001499951">
    <property type="component" value="Unassembled WGS sequence"/>
</dbReference>
<evidence type="ECO:0000313" key="2">
    <source>
        <dbReference type="EMBL" id="GAA0570734.1"/>
    </source>
</evidence>
<comment type="caution">
    <text evidence="2">The sequence shown here is derived from an EMBL/GenBank/DDBJ whole genome shotgun (WGS) entry which is preliminary data.</text>
</comment>
<evidence type="ECO:0000313" key="3">
    <source>
        <dbReference type="Proteomes" id="UP001499951"/>
    </source>
</evidence>
<proteinExistence type="predicted"/>
<name>A0ABN1EP72_9PROT</name>
<protein>
    <submittedName>
        <fullName evidence="2">Uncharacterized protein</fullName>
    </submittedName>
</protein>